<evidence type="ECO:0000256" key="2">
    <source>
        <dbReference type="ARBA" id="ARBA00004734"/>
    </source>
</evidence>
<dbReference type="PANTHER" id="PTHR43172:SF1">
    <property type="entry name" value="ADENYLOSUCCINATE LYASE"/>
    <property type="match status" value="1"/>
</dbReference>
<dbReference type="GO" id="GO:0044208">
    <property type="term" value="P:'de novo' AMP biosynthetic process"/>
    <property type="evidence" value="ECO:0007669"/>
    <property type="project" value="UniProtKB-UniPathway"/>
</dbReference>
<comment type="catalytic activity">
    <reaction evidence="10">
        <text>N(6)-(1,2-dicarboxyethyl)-AMP = fumarate + AMP</text>
        <dbReference type="Rhea" id="RHEA:16853"/>
        <dbReference type="ChEBI" id="CHEBI:29806"/>
        <dbReference type="ChEBI" id="CHEBI:57567"/>
        <dbReference type="ChEBI" id="CHEBI:456215"/>
        <dbReference type="EC" id="4.3.2.2"/>
    </reaction>
    <physiologicalReaction direction="left-to-right" evidence="10">
        <dbReference type="Rhea" id="RHEA:16854"/>
    </physiologicalReaction>
</comment>
<dbReference type="RefSeq" id="WP_089278506.1">
    <property type="nucleotide sequence ID" value="NZ_FZON01000026.1"/>
</dbReference>
<evidence type="ECO:0000256" key="8">
    <source>
        <dbReference type="ARBA" id="ARBA00024477"/>
    </source>
</evidence>
<dbReference type="InterPro" id="IPR000362">
    <property type="entry name" value="Fumarate_lyase_fam"/>
</dbReference>
<reference evidence="14 15" key="1">
    <citation type="submission" date="2017-06" db="EMBL/GenBank/DDBJ databases">
        <authorList>
            <person name="Kim H.J."/>
            <person name="Triplett B.A."/>
        </authorList>
    </citation>
    <scope>NUCLEOTIDE SEQUENCE [LARGE SCALE GENOMIC DNA]</scope>
    <source>
        <strain evidence="14 15">DSM 11445</strain>
    </source>
</reference>
<evidence type="ECO:0000256" key="12">
    <source>
        <dbReference type="RuleBase" id="RU361172"/>
    </source>
</evidence>
<dbReference type="FunFam" id="1.10.40.30:FF:000007">
    <property type="entry name" value="Adenylosuccinate lyase"/>
    <property type="match status" value="1"/>
</dbReference>
<dbReference type="EMBL" id="FZON01000026">
    <property type="protein sequence ID" value="SNS68442.1"/>
    <property type="molecule type" value="Genomic_DNA"/>
</dbReference>
<evidence type="ECO:0000256" key="1">
    <source>
        <dbReference type="ARBA" id="ARBA00004706"/>
    </source>
</evidence>
<dbReference type="PRINTS" id="PR00145">
    <property type="entry name" value="ARGSUCLYASE"/>
</dbReference>
<comment type="pathway">
    <text evidence="2 12">Purine metabolism; AMP biosynthesis via de novo pathway; AMP from IMP: step 2/2.</text>
</comment>
<sequence>MIPRYSRPEMVAIWSPETKFRIWYEIEAHACDAQADLGVIPKANAEAVWKAKDVEFDVARIDEIEAVTKHDVIAFLTHLAEIIGNDEARFVHQGMTSSDVLDTCFNVQLVRAADILIADLQGLLAALKRRALEHKDTIRIGRSHGIHAEPTTMGLTFARFYAEMDRNLSRMRDARSEIATGAISGAVGTFANIDPAVEEHVCDKLGLVPEPISTQVIPRDRHAAFFATLGVIASSVENIATEIRHMQRTEVLEAAEFFSMGQKGSSAMPHKKNPVLTENLTGLARLVRMAVVPAMENVTLWHERDISHSSVERNIGPDTTITLDFALSRLTSVIDKLLVYPQNMLDNMNKFPGLVMSQRVLLALTQAGVSREDAYRLVQRNAMKVWDHRTDFREELLADAEVRAALSEKEINEKFDLGYHTKHVDTIFARVFGD</sequence>
<evidence type="ECO:0000256" key="9">
    <source>
        <dbReference type="ARBA" id="ARBA00030717"/>
    </source>
</evidence>
<dbReference type="CDD" id="cd01360">
    <property type="entry name" value="Adenylsuccinate_lyase_1"/>
    <property type="match status" value="1"/>
</dbReference>
<proteinExistence type="inferred from homology"/>
<protein>
    <recommendedName>
        <fullName evidence="5 11">Adenylosuccinate lyase</fullName>
        <shortName evidence="12">ASL</shortName>
        <ecNumber evidence="4 11">4.3.2.2</ecNumber>
    </recommendedName>
    <alternativeName>
        <fullName evidence="9 12">Adenylosuccinase</fullName>
    </alternativeName>
</protein>
<evidence type="ECO:0000259" key="13">
    <source>
        <dbReference type="SMART" id="SM00998"/>
    </source>
</evidence>
<dbReference type="Gene3D" id="1.20.200.10">
    <property type="entry name" value="Fumarase/aspartase (Central domain)"/>
    <property type="match status" value="1"/>
</dbReference>
<dbReference type="Gene3D" id="1.10.275.10">
    <property type="entry name" value="Fumarase/aspartase (N-terminal domain)"/>
    <property type="match status" value="1"/>
</dbReference>
<evidence type="ECO:0000256" key="11">
    <source>
        <dbReference type="NCBIfam" id="TIGR00928"/>
    </source>
</evidence>
<dbReference type="AlphaFoldDB" id="A0A239GI35"/>
<evidence type="ECO:0000256" key="4">
    <source>
        <dbReference type="ARBA" id="ARBA00012339"/>
    </source>
</evidence>
<dbReference type="SUPFAM" id="SSF48557">
    <property type="entry name" value="L-aspartase-like"/>
    <property type="match status" value="1"/>
</dbReference>
<gene>
    <name evidence="14" type="ORF">SAMN04488078_102646</name>
</gene>
<dbReference type="UniPathway" id="UPA00074">
    <property type="reaction ID" value="UER00132"/>
</dbReference>
<evidence type="ECO:0000256" key="7">
    <source>
        <dbReference type="ARBA" id="ARBA00023239"/>
    </source>
</evidence>
<dbReference type="FunFam" id="1.20.200.10:FF:000008">
    <property type="entry name" value="Adenylosuccinate lyase"/>
    <property type="match status" value="1"/>
</dbReference>
<dbReference type="GO" id="GO:0004018">
    <property type="term" value="F:N6-(1,2-dicarboxyethyl)AMP AMP-lyase (fumarate-forming) activity"/>
    <property type="evidence" value="ECO:0007669"/>
    <property type="project" value="UniProtKB-UniRule"/>
</dbReference>
<comment type="pathway">
    <text evidence="1 12">Purine metabolism; IMP biosynthesis via de novo pathway; 5-amino-1-(5-phospho-D-ribosyl)imidazole-4-carboxamide from 5-amino-1-(5-phospho-D-ribosyl)imidazole-4-carboxylate: step 2/2.</text>
</comment>
<dbReference type="InterPro" id="IPR008948">
    <property type="entry name" value="L-Aspartase-like"/>
</dbReference>
<dbReference type="PRINTS" id="PR00149">
    <property type="entry name" value="FUMRATELYASE"/>
</dbReference>
<dbReference type="NCBIfam" id="TIGR00928">
    <property type="entry name" value="purB"/>
    <property type="match status" value="1"/>
</dbReference>
<dbReference type="EC" id="4.3.2.2" evidence="4 11"/>
<evidence type="ECO:0000256" key="6">
    <source>
        <dbReference type="ARBA" id="ARBA00022755"/>
    </source>
</evidence>
<dbReference type="UniPathway" id="UPA00075">
    <property type="reaction ID" value="UER00336"/>
</dbReference>
<dbReference type="InterPro" id="IPR022761">
    <property type="entry name" value="Fumarate_lyase_N"/>
</dbReference>
<dbReference type="PANTHER" id="PTHR43172">
    <property type="entry name" value="ADENYLOSUCCINATE LYASE"/>
    <property type="match status" value="1"/>
</dbReference>
<evidence type="ECO:0000256" key="3">
    <source>
        <dbReference type="ARBA" id="ARBA00008273"/>
    </source>
</evidence>
<accession>A0A239GI35</accession>
<evidence type="ECO:0000256" key="10">
    <source>
        <dbReference type="ARBA" id="ARBA00049115"/>
    </source>
</evidence>
<dbReference type="GO" id="GO:0006189">
    <property type="term" value="P:'de novo' IMP biosynthetic process"/>
    <property type="evidence" value="ECO:0007669"/>
    <property type="project" value="UniProtKB-UniPathway"/>
</dbReference>
<dbReference type="InterPro" id="IPR024083">
    <property type="entry name" value="Fumarase/histidase_N"/>
</dbReference>
<dbReference type="InterPro" id="IPR019468">
    <property type="entry name" value="AdenyloSucc_lyase_C"/>
</dbReference>
<evidence type="ECO:0000313" key="15">
    <source>
        <dbReference type="Proteomes" id="UP000198440"/>
    </source>
</evidence>
<dbReference type="Pfam" id="PF10397">
    <property type="entry name" value="ADSL_C"/>
    <property type="match status" value="1"/>
</dbReference>
<dbReference type="OrthoDB" id="9768878at2"/>
<dbReference type="Gene3D" id="1.10.40.30">
    <property type="entry name" value="Fumarase/aspartase (C-terminal domain)"/>
    <property type="match status" value="1"/>
</dbReference>
<dbReference type="Pfam" id="PF00206">
    <property type="entry name" value="Lyase_1"/>
    <property type="match status" value="1"/>
</dbReference>
<keyword evidence="6 12" id="KW-0658">Purine biosynthesis</keyword>
<organism evidence="14 15">
    <name type="scientific">Antarctobacter heliothermus</name>
    <dbReference type="NCBI Taxonomy" id="74033"/>
    <lineage>
        <taxon>Bacteria</taxon>
        <taxon>Pseudomonadati</taxon>
        <taxon>Pseudomonadota</taxon>
        <taxon>Alphaproteobacteria</taxon>
        <taxon>Rhodobacterales</taxon>
        <taxon>Roseobacteraceae</taxon>
        <taxon>Antarctobacter</taxon>
    </lineage>
</organism>
<keyword evidence="7 12" id="KW-0456">Lyase</keyword>
<dbReference type="InterPro" id="IPR004769">
    <property type="entry name" value="Pur_lyase"/>
</dbReference>
<feature type="domain" description="Adenylosuccinate lyase C-terminal" evidence="13">
    <location>
        <begin position="352"/>
        <end position="432"/>
    </location>
</feature>
<dbReference type="Proteomes" id="UP000198440">
    <property type="component" value="Unassembled WGS sequence"/>
</dbReference>
<evidence type="ECO:0000313" key="14">
    <source>
        <dbReference type="EMBL" id="SNS68442.1"/>
    </source>
</evidence>
<evidence type="ECO:0000256" key="5">
    <source>
        <dbReference type="ARBA" id="ARBA00017058"/>
    </source>
</evidence>
<dbReference type="SMART" id="SM00998">
    <property type="entry name" value="ADSL_C"/>
    <property type="match status" value="1"/>
</dbReference>
<comment type="similarity">
    <text evidence="3 12">Belongs to the lyase 1 family. Adenylosuccinate lyase subfamily.</text>
</comment>
<dbReference type="GO" id="GO:0070626">
    <property type="term" value="F:(S)-2-(5-amino-1-(5-phospho-D-ribosyl)imidazole-4-carboxamido) succinate lyase (fumarate-forming) activity"/>
    <property type="evidence" value="ECO:0007669"/>
    <property type="project" value="TreeGrafter"/>
</dbReference>
<comment type="catalytic activity">
    <reaction evidence="8">
        <text>(2S)-2-[5-amino-1-(5-phospho-beta-D-ribosyl)imidazole-4-carboxamido]succinate = 5-amino-1-(5-phospho-beta-D-ribosyl)imidazole-4-carboxamide + fumarate</text>
        <dbReference type="Rhea" id="RHEA:23920"/>
        <dbReference type="ChEBI" id="CHEBI:29806"/>
        <dbReference type="ChEBI" id="CHEBI:58443"/>
        <dbReference type="ChEBI" id="CHEBI:58475"/>
        <dbReference type="EC" id="4.3.2.2"/>
    </reaction>
    <physiologicalReaction direction="left-to-right" evidence="8">
        <dbReference type="Rhea" id="RHEA:23921"/>
    </physiologicalReaction>
</comment>
<name>A0A239GI35_9RHOB</name>
<dbReference type="GO" id="GO:0005829">
    <property type="term" value="C:cytosol"/>
    <property type="evidence" value="ECO:0007669"/>
    <property type="project" value="TreeGrafter"/>
</dbReference>
<dbReference type="PROSITE" id="PS00163">
    <property type="entry name" value="FUMARATE_LYASES"/>
    <property type="match status" value="1"/>
</dbReference>
<dbReference type="InterPro" id="IPR020557">
    <property type="entry name" value="Fumarate_lyase_CS"/>
</dbReference>